<organism evidence="9 10">
    <name type="scientific">Pontibacter amylolyticus</name>
    <dbReference type="NCBI Taxonomy" id="1424080"/>
    <lineage>
        <taxon>Bacteria</taxon>
        <taxon>Pseudomonadati</taxon>
        <taxon>Bacteroidota</taxon>
        <taxon>Cytophagia</taxon>
        <taxon>Cytophagales</taxon>
        <taxon>Hymenobacteraceae</taxon>
        <taxon>Pontibacter</taxon>
    </lineage>
</organism>
<dbReference type="PROSITE" id="PS52035">
    <property type="entry name" value="PEPTIDASE_M14"/>
    <property type="match status" value="1"/>
</dbReference>
<dbReference type="Pfam" id="PF00246">
    <property type="entry name" value="Peptidase_M14"/>
    <property type="match status" value="1"/>
</dbReference>
<dbReference type="Proteomes" id="UP000634043">
    <property type="component" value="Unassembled WGS sequence"/>
</dbReference>
<accession>A0ABQ1WGX5</accession>
<keyword evidence="10" id="KW-1185">Reference proteome</keyword>
<protein>
    <recommendedName>
        <fullName evidence="8">Peptidase M14 domain-containing protein</fullName>
    </recommendedName>
</protein>
<keyword evidence="5" id="KW-0862">Zinc</keyword>
<comment type="caution">
    <text evidence="9">The sequence shown here is derived from an EMBL/GenBank/DDBJ whole genome shotgun (WGS) entry which is preliminary data.</text>
</comment>
<evidence type="ECO:0000256" key="7">
    <source>
        <dbReference type="PROSITE-ProRule" id="PRU01379"/>
    </source>
</evidence>
<dbReference type="Gene3D" id="3.40.630.10">
    <property type="entry name" value="Zn peptidases"/>
    <property type="match status" value="1"/>
</dbReference>
<comment type="similarity">
    <text evidence="2 7">Belongs to the peptidase M14 family.</text>
</comment>
<dbReference type="InterPro" id="IPR000834">
    <property type="entry name" value="Peptidase_M14"/>
</dbReference>
<gene>
    <name evidence="9" type="ORF">GCM10011323_34540</name>
</gene>
<name>A0ABQ1WGX5_9BACT</name>
<keyword evidence="6" id="KW-0482">Metalloprotease</keyword>
<dbReference type="RefSeq" id="WP_229734020.1">
    <property type="nucleotide sequence ID" value="NZ_BMFP01000007.1"/>
</dbReference>
<sequence length="483" mass="54838">MMNTTPSPKNIPAAIQEIGKQLYNSHCKYKEPALRHRRFRHRDIVPLVEQLQEQAMFDVQVAGHSVQGRSIYLIKAGTGKTKVLLWSQMHGDEPTATMALFDLLHFFSQSDELDPVRKHILEHLTLYMVPMLNPDGAEMYTRRNALGIDMNRDALRLQSPESVLLKQLRDQLEPTFGFNLHDQSRYYTAGYTARPATISFLAPAYDYDRNINVVRERAMRNIAGMDHVLQQFIPGQVAKFNDEHEPRAFGDNIQKWGTSVILVESGGQHGDPEKQHIRQLNFTAILSGLYLIAEEAYKAFGLEGYHCIPENQRHLYDLVLRHVRYTENNRDTILDIGINRLEVDAPNHLGFYHSSAVEEIGDMSVFHGYEELDATGLTLVPGKVYEQPVESLDDLTEELSSELLRKGYTTIRVRHLPGVLPDPTSLPLNVAGIASSINHQLALEEPANFILKAEDGQARYVILNGFLYDLQGNRPNPYHGLLH</sequence>
<evidence type="ECO:0000256" key="4">
    <source>
        <dbReference type="ARBA" id="ARBA00022801"/>
    </source>
</evidence>
<dbReference type="PANTHER" id="PTHR11705:SF143">
    <property type="entry name" value="SLL0236 PROTEIN"/>
    <property type="match status" value="1"/>
</dbReference>
<evidence type="ECO:0000256" key="5">
    <source>
        <dbReference type="ARBA" id="ARBA00022833"/>
    </source>
</evidence>
<dbReference type="PANTHER" id="PTHR11705">
    <property type="entry name" value="PROTEASE FAMILY M14 CARBOXYPEPTIDASE A,B"/>
    <property type="match status" value="1"/>
</dbReference>
<comment type="caution">
    <text evidence="7">Lacks conserved residue(s) required for the propagation of feature annotation.</text>
</comment>
<feature type="domain" description="Peptidase M14" evidence="8">
    <location>
        <begin position="37"/>
        <end position="340"/>
    </location>
</feature>
<keyword evidence="3" id="KW-0645">Protease</keyword>
<evidence type="ECO:0000256" key="3">
    <source>
        <dbReference type="ARBA" id="ARBA00022670"/>
    </source>
</evidence>
<evidence type="ECO:0000256" key="2">
    <source>
        <dbReference type="ARBA" id="ARBA00005988"/>
    </source>
</evidence>
<keyword evidence="4" id="KW-0378">Hydrolase</keyword>
<dbReference type="SUPFAM" id="SSF53187">
    <property type="entry name" value="Zn-dependent exopeptidases"/>
    <property type="match status" value="1"/>
</dbReference>
<evidence type="ECO:0000256" key="6">
    <source>
        <dbReference type="ARBA" id="ARBA00023049"/>
    </source>
</evidence>
<evidence type="ECO:0000313" key="10">
    <source>
        <dbReference type="Proteomes" id="UP000634043"/>
    </source>
</evidence>
<comment type="cofactor">
    <cofactor evidence="1">
        <name>Zn(2+)</name>
        <dbReference type="ChEBI" id="CHEBI:29105"/>
    </cofactor>
</comment>
<proteinExistence type="inferred from homology"/>
<evidence type="ECO:0000256" key="1">
    <source>
        <dbReference type="ARBA" id="ARBA00001947"/>
    </source>
</evidence>
<dbReference type="SMART" id="SM00631">
    <property type="entry name" value="Zn_pept"/>
    <property type="match status" value="1"/>
</dbReference>
<reference evidence="10" key="1">
    <citation type="journal article" date="2019" name="Int. J. Syst. Evol. Microbiol.">
        <title>The Global Catalogue of Microorganisms (GCM) 10K type strain sequencing project: providing services to taxonomists for standard genome sequencing and annotation.</title>
        <authorList>
            <consortium name="The Broad Institute Genomics Platform"/>
            <consortium name="The Broad Institute Genome Sequencing Center for Infectious Disease"/>
            <person name="Wu L."/>
            <person name="Ma J."/>
        </authorList>
    </citation>
    <scope>NUCLEOTIDE SEQUENCE [LARGE SCALE GENOMIC DNA]</scope>
    <source>
        <strain evidence="10">CGMCC 1.12749</strain>
    </source>
</reference>
<dbReference type="CDD" id="cd06239">
    <property type="entry name" value="M14-like"/>
    <property type="match status" value="1"/>
</dbReference>
<evidence type="ECO:0000313" key="9">
    <source>
        <dbReference type="EMBL" id="GGG28219.1"/>
    </source>
</evidence>
<evidence type="ECO:0000259" key="8">
    <source>
        <dbReference type="PROSITE" id="PS52035"/>
    </source>
</evidence>
<dbReference type="EMBL" id="BMFP01000007">
    <property type="protein sequence ID" value="GGG28219.1"/>
    <property type="molecule type" value="Genomic_DNA"/>
</dbReference>